<dbReference type="Proteomes" id="UP000609802">
    <property type="component" value="Unassembled WGS sequence"/>
</dbReference>
<organism evidence="2 3">
    <name type="scientific">Aliiroseovarius zhejiangensis</name>
    <dbReference type="NCBI Taxonomy" id="1632025"/>
    <lineage>
        <taxon>Bacteria</taxon>
        <taxon>Pseudomonadati</taxon>
        <taxon>Pseudomonadota</taxon>
        <taxon>Alphaproteobacteria</taxon>
        <taxon>Rhodobacterales</taxon>
        <taxon>Paracoccaceae</taxon>
        <taxon>Aliiroseovarius</taxon>
    </lineage>
</organism>
<dbReference type="InterPro" id="IPR036844">
    <property type="entry name" value="Hint_dom_sf"/>
</dbReference>
<dbReference type="InterPro" id="IPR028992">
    <property type="entry name" value="Hedgehog/Intein_dom"/>
</dbReference>
<dbReference type="RefSeq" id="WP_191284678.1">
    <property type="nucleotide sequence ID" value="NZ_BNCH01000001.1"/>
</dbReference>
<keyword evidence="3" id="KW-1185">Reference proteome</keyword>
<sequence>MTPNPVSGGVMAENVRNSVATAGLGPGTLIHTLHGDRMIETLTPGDRVLTPGAGSVRLDAITRTVAPTRSLCRIAPDALSDSRSGRRAGPVITSHRQILLVAGWLSRAMFGRDQALVPVSAMVDGDLVHHMTLNTEIPLFQLHFRRPTLFRAGGLYMLGTPHRKHAH</sequence>
<dbReference type="SUPFAM" id="SSF51294">
    <property type="entry name" value="Hedgehog/intein (Hint) domain"/>
    <property type="match status" value="1"/>
</dbReference>
<reference evidence="3" key="1">
    <citation type="journal article" date="2019" name="Int. J. Syst. Evol. Microbiol.">
        <title>The Global Catalogue of Microorganisms (GCM) 10K type strain sequencing project: providing services to taxonomists for standard genome sequencing and annotation.</title>
        <authorList>
            <consortium name="The Broad Institute Genomics Platform"/>
            <consortium name="The Broad Institute Genome Sequencing Center for Infectious Disease"/>
            <person name="Wu L."/>
            <person name="Ma J."/>
        </authorList>
    </citation>
    <scope>NUCLEOTIDE SEQUENCE [LARGE SCALE GENOMIC DNA]</scope>
    <source>
        <strain evidence="3">KCTC 42443</strain>
    </source>
</reference>
<evidence type="ECO:0000259" key="1">
    <source>
        <dbReference type="Pfam" id="PF13403"/>
    </source>
</evidence>
<name>A0ABQ3INU0_9RHOB</name>
<accession>A0ABQ3INU0</accession>
<dbReference type="Pfam" id="PF13403">
    <property type="entry name" value="Hint_2"/>
    <property type="match status" value="1"/>
</dbReference>
<evidence type="ECO:0000313" key="2">
    <source>
        <dbReference type="EMBL" id="GHE86546.1"/>
    </source>
</evidence>
<comment type="caution">
    <text evidence="2">The sequence shown here is derived from an EMBL/GenBank/DDBJ whole genome shotgun (WGS) entry which is preliminary data.</text>
</comment>
<gene>
    <name evidence="2" type="ORF">GCM10016455_02710</name>
</gene>
<protein>
    <recommendedName>
        <fullName evidence="1">Hedgehog/Intein (Hint) domain-containing protein</fullName>
    </recommendedName>
</protein>
<evidence type="ECO:0000313" key="3">
    <source>
        <dbReference type="Proteomes" id="UP000609802"/>
    </source>
</evidence>
<proteinExistence type="predicted"/>
<feature type="domain" description="Hedgehog/Intein (Hint)" evidence="1">
    <location>
        <begin position="26"/>
        <end position="155"/>
    </location>
</feature>
<dbReference type="EMBL" id="BNCH01000001">
    <property type="protein sequence ID" value="GHE86546.1"/>
    <property type="molecule type" value="Genomic_DNA"/>
</dbReference>